<organism evidence="2 3">
    <name type="scientific">Desmophyllum pertusum</name>
    <dbReference type="NCBI Taxonomy" id="174260"/>
    <lineage>
        <taxon>Eukaryota</taxon>
        <taxon>Metazoa</taxon>
        <taxon>Cnidaria</taxon>
        <taxon>Anthozoa</taxon>
        <taxon>Hexacorallia</taxon>
        <taxon>Scleractinia</taxon>
        <taxon>Caryophylliina</taxon>
        <taxon>Caryophylliidae</taxon>
        <taxon>Desmophyllum</taxon>
    </lineage>
</organism>
<proteinExistence type="predicted"/>
<accession>A0A9X0CWD1</accession>
<gene>
    <name evidence="2" type="ORF">OS493_025286</name>
</gene>
<keyword evidence="3" id="KW-1185">Reference proteome</keyword>
<dbReference type="Proteomes" id="UP001163046">
    <property type="component" value="Unassembled WGS sequence"/>
</dbReference>
<evidence type="ECO:0000256" key="1">
    <source>
        <dbReference type="SAM" id="MobiDB-lite"/>
    </source>
</evidence>
<comment type="caution">
    <text evidence="2">The sequence shown here is derived from an EMBL/GenBank/DDBJ whole genome shotgun (WGS) entry which is preliminary data.</text>
</comment>
<feature type="region of interest" description="Disordered" evidence="1">
    <location>
        <begin position="1"/>
        <end position="39"/>
    </location>
</feature>
<reference evidence="2" key="1">
    <citation type="submission" date="2023-01" db="EMBL/GenBank/DDBJ databases">
        <title>Genome assembly of the deep-sea coral Lophelia pertusa.</title>
        <authorList>
            <person name="Herrera S."/>
            <person name="Cordes E."/>
        </authorList>
    </citation>
    <scope>NUCLEOTIDE SEQUENCE</scope>
    <source>
        <strain evidence="2">USNM1676648</strain>
        <tissue evidence="2">Polyp</tissue>
    </source>
</reference>
<dbReference type="OrthoDB" id="5997914at2759"/>
<name>A0A9X0CWD1_9CNID</name>
<dbReference type="AlphaFoldDB" id="A0A9X0CWD1"/>
<protein>
    <submittedName>
        <fullName evidence="2">Uncharacterized protein</fullName>
    </submittedName>
</protein>
<dbReference type="EMBL" id="MU826370">
    <property type="protein sequence ID" value="KAJ7377970.1"/>
    <property type="molecule type" value="Genomic_DNA"/>
</dbReference>
<sequence length="313" mass="36294">MARRRYRANESLSNQTRLPPIRPCGTAQNRTSQGDNVQDDNFPLSFLRLPPIEKCSIMESKTPLSLQETEEIKSCVLTLDEKITPLCQAAAKHGTCTFERSKDSNEVNTNEKTYIQSGAHRIGGKPRLEAHHLPKNRMTNGKPIADKAVFRRPVQLLRRRLKPCQKYQHSDAQLSHEELLTFEQNMDQMRAFSERDKMIELTDFNGEKIDQNKTGDSDITSYIAMFEVNNSTDDNKCASTKTTFPDEETNVRVRGRFYEALDLHFYHYYRNTHPERRMAICEEIERSIVVDDLALTCFREHLSLQDVMNTWML</sequence>
<evidence type="ECO:0000313" key="3">
    <source>
        <dbReference type="Proteomes" id="UP001163046"/>
    </source>
</evidence>
<feature type="compositionally biased region" description="Polar residues" evidence="1">
    <location>
        <begin position="26"/>
        <end position="36"/>
    </location>
</feature>
<evidence type="ECO:0000313" key="2">
    <source>
        <dbReference type="EMBL" id="KAJ7377970.1"/>
    </source>
</evidence>